<name>A0ABP9QKB3_9RHOO</name>
<protein>
    <submittedName>
        <fullName evidence="4">Trehalose-6-phosphate synthase</fullName>
    </submittedName>
</protein>
<keyword evidence="3" id="KW-1133">Transmembrane helix</keyword>
<dbReference type="RefSeq" id="WP_345532320.1">
    <property type="nucleotide sequence ID" value="NZ_BAABLD010000008.1"/>
</dbReference>
<dbReference type="InterPro" id="IPR001830">
    <property type="entry name" value="Glyco_trans_20"/>
</dbReference>
<keyword evidence="3" id="KW-0472">Membrane</keyword>
<feature type="coiled-coil region" evidence="2">
    <location>
        <begin position="216"/>
        <end position="243"/>
    </location>
</feature>
<keyword evidence="5" id="KW-1185">Reference proteome</keyword>
<proteinExistence type="inferred from homology"/>
<sequence length="751" mass="85508">MKRLNLYLPIRLQLRFVVPLILVMTITALFSIPLIDSLTMRWVLRDLGMRASLVTTTLSDSIDEALRSKDPQSLQPLFQRAIRDEKLMAIALCGADGSVLQKTPEFPPELRCADANAASRLDSSITLQGRAMHVATRSVEEENTRGIHLVLLHDLGFQEQRSRDTRNYLLSVLAVLGAVISATTVLIANLSWRSWVSGVKSLLRGEEGSLAPQPSSPEFSQVADELRRRLRQLEDEHRRAHTTGQEWDAARLKSMLKSDLRDEQLIVASNREPSVHVRRAGKIVTMRPASGLVTAVEPILRACSGTWIAHGSGDADRDTVDSRDHILLPEHQPAYTLRRLWIDRIDEAGYYYGFANGGLWPLCHIAHVRPTFREADWECYRRVNEKFAAAVIAEARIKDPLILIQDYHLALAPRMIREKLPDATIISFWHIPWPNPESFGICPWREELLDGMLGSTIIGFHTRFHCKNFMETVDRYLETRIEQEHSTISFRGQPTLIESYPISIHWPSERERAAWPTIAKCRRDVRQRLGLDAQHLIALGLDRFDYTKGITERMQALRSLLEQQPQLVGRLSLVQIAAPTREELDEYQAFRVEIEQLAAQINARFARDGYRAIYLFTEHKGAEEVQELYRAADICLVTSIHDGMNLVCKEFIAARDDEDGVLILSQFAGASRELSEALHVNPYHIEETAQAMLRALNMPIAERRERMQSLRSTVREYNVYRWAGAMLGDAARLRLKDRVQARVRAYGSVDA</sequence>
<dbReference type="CDD" id="cd03788">
    <property type="entry name" value="GT20_TPS"/>
    <property type="match status" value="1"/>
</dbReference>
<evidence type="ECO:0000256" key="3">
    <source>
        <dbReference type="SAM" id="Phobius"/>
    </source>
</evidence>
<dbReference type="PANTHER" id="PTHR10788">
    <property type="entry name" value="TREHALOSE-6-PHOSPHATE SYNTHASE"/>
    <property type="match status" value="1"/>
</dbReference>
<evidence type="ECO:0000256" key="2">
    <source>
        <dbReference type="SAM" id="Coils"/>
    </source>
</evidence>
<keyword evidence="2" id="KW-0175">Coiled coil</keyword>
<keyword evidence="3" id="KW-0812">Transmembrane</keyword>
<evidence type="ECO:0000313" key="5">
    <source>
        <dbReference type="Proteomes" id="UP001500547"/>
    </source>
</evidence>
<feature type="transmembrane region" description="Helical" evidence="3">
    <location>
        <begin position="12"/>
        <end position="35"/>
    </location>
</feature>
<reference evidence="5" key="1">
    <citation type="journal article" date="2019" name="Int. J. Syst. Evol. Microbiol.">
        <title>The Global Catalogue of Microorganisms (GCM) 10K type strain sequencing project: providing services to taxonomists for standard genome sequencing and annotation.</title>
        <authorList>
            <consortium name="The Broad Institute Genomics Platform"/>
            <consortium name="The Broad Institute Genome Sequencing Center for Infectious Disease"/>
            <person name="Wu L."/>
            <person name="Ma J."/>
        </authorList>
    </citation>
    <scope>NUCLEOTIDE SEQUENCE [LARGE SCALE GENOMIC DNA]</scope>
    <source>
        <strain evidence="5">JCM 18715</strain>
    </source>
</reference>
<feature type="transmembrane region" description="Helical" evidence="3">
    <location>
        <begin position="168"/>
        <end position="192"/>
    </location>
</feature>
<dbReference type="PANTHER" id="PTHR10788:SF106">
    <property type="entry name" value="BCDNA.GH08860"/>
    <property type="match status" value="1"/>
</dbReference>
<evidence type="ECO:0000313" key="4">
    <source>
        <dbReference type="EMBL" id="GAA5163426.1"/>
    </source>
</evidence>
<organism evidence="4 5">
    <name type="scientific">Viridibacterium curvum</name>
    <dbReference type="NCBI Taxonomy" id="1101404"/>
    <lineage>
        <taxon>Bacteria</taxon>
        <taxon>Pseudomonadati</taxon>
        <taxon>Pseudomonadota</taxon>
        <taxon>Betaproteobacteria</taxon>
        <taxon>Rhodocyclales</taxon>
        <taxon>Rhodocyclaceae</taxon>
        <taxon>Viridibacterium</taxon>
    </lineage>
</organism>
<comment type="caution">
    <text evidence="4">The sequence shown here is derived from an EMBL/GenBank/DDBJ whole genome shotgun (WGS) entry which is preliminary data.</text>
</comment>
<dbReference type="EMBL" id="BAABLD010000008">
    <property type="protein sequence ID" value="GAA5163426.1"/>
    <property type="molecule type" value="Genomic_DNA"/>
</dbReference>
<evidence type="ECO:0000256" key="1">
    <source>
        <dbReference type="ARBA" id="ARBA00008799"/>
    </source>
</evidence>
<gene>
    <name evidence="4" type="ORF">GCM10025770_15490</name>
</gene>
<dbReference type="Proteomes" id="UP001500547">
    <property type="component" value="Unassembled WGS sequence"/>
</dbReference>
<dbReference type="Pfam" id="PF00982">
    <property type="entry name" value="Glyco_transf_20"/>
    <property type="match status" value="1"/>
</dbReference>
<dbReference type="Gene3D" id="3.40.50.2000">
    <property type="entry name" value="Glycogen Phosphorylase B"/>
    <property type="match status" value="2"/>
</dbReference>
<dbReference type="SUPFAM" id="SSF53756">
    <property type="entry name" value="UDP-Glycosyltransferase/glycogen phosphorylase"/>
    <property type="match status" value="1"/>
</dbReference>
<comment type="similarity">
    <text evidence="1">Belongs to the glycosyltransferase 20 family.</text>
</comment>
<accession>A0ABP9QKB3</accession>